<dbReference type="PANTHER" id="PTHR30469">
    <property type="entry name" value="MULTIDRUG RESISTANCE PROTEIN MDTA"/>
    <property type="match status" value="1"/>
</dbReference>
<dbReference type="GO" id="GO:1990281">
    <property type="term" value="C:efflux pump complex"/>
    <property type="evidence" value="ECO:0007669"/>
    <property type="project" value="TreeGrafter"/>
</dbReference>
<protein>
    <submittedName>
        <fullName evidence="9">Probable RND efflux membrane fusion protein</fullName>
    </submittedName>
</protein>
<evidence type="ECO:0000313" key="9">
    <source>
        <dbReference type="EMBL" id="GAL94896.1"/>
    </source>
</evidence>
<dbReference type="InterPro" id="IPR006143">
    <property type="entry name" value="RND_pump_MFP"/>
</dbReference>
<comment type="similarity">
    <text evidence="2">Belongs to the membrane fusion protein (MFP) (TC 8.A.1) family.</text>
</comment>
<dbReference type="GO" id="GO:0015562">
    <property type="term" value="F:efflux transmembrane transporter activity"/>
    <property type="evidence" value="ECO:0007669"/>
    <property type="project" value="TreeGrafter"/>
</dbReference>
<feature type="chain" id="PRO_5001993315" evidence="5">
    <location>
        <begin position="21"/>
        <end position="406"/>
    </location>
</feature>
<feature type="signal peptide" evidence="5">
    <location>
        <begin position="1"/>
        <end position="20"/>
    </location>
</feature>
<dbReference type="PANTHER" id="PTHR30469:SF15">
    <property type="entry name" value="HLYD FAMILY OF SECRETION PROTEINS"/>
    <property type="match status" value="1"/>
</dbReference>
<dbReference type="Gene3D" id="2.40.50.100">
    <property type="match status" value="1"/>
</dbReference>
<organism evidence="9 10">
    <name type="scientific">Microcystis aeruginosa NIES-44</name>
    <dbReference type="NCBI Taxonomy" id="449439"/>
    <lineage>
        <taxon>Bacteria</taxon>
        <taxon>Bacillati</taxon>
        <taxon>Cyanobacteriota</taxon>
        <taxon>Cyanophyceae</taxon>
        <taxon>Oscillatoriophycideae</taxon>
        <taxon>Chroococcales</taxon>
        <taxon>Microcystaceae</taxon>
        <taxon>Microcystis</taxon>
    </lineage>
</organism>
<dbReference type="NCBIfam" id="TIGR01730">
    <property type="entry name" value="RND_mfp"/>
    <property type="match status" value="1"/>
</dbReference>
<dbReference type="InterPro" id="IPR058625">
    <property type="entry name" value="MdtA-like_BSH"/>
</dbReference>
<comment type="subcellular location">
    <subcellularLocation>
        <location evidence="1">Cell envelope</location>
    </subcellularLocation>
</comment>
<keyword evidence="4" id="KW-0175">Coiled coil</keyword>
<dbReference type="InterPro" id="IPR058792">
    <property type="entry name" value="Beta-barrel_RND_2"/>
</dbReference>
<dbReference type="AlphaFoldDB" id="A0A0A1W058"/>
<dbReference type="InterPro" id="IPR058627">
    <property type="entry name" value="MdtA-like_C"/>
</dbReference>
<proteinExistence type="inferred from homology"/>
<keyword evidence="5" id="KW-0732">Signal</keyword>
<evidence type="ECO:0000256" key="1">
    <source>
        <dbReference type="ARBA" id="ARBA00004196"/>
    </source>
</evidence>
<dbReference type="Gene3D" id="2.40.30.170">
    <property type="match status" value="1"/>
</dbReference>
<comment type="caution">
    <text evidence="9">The sequence shown here is derived from an EMBL/GenBank/DDBJ whole genome shotgun (WGS) entry which is preliminary data.</text>
</comment>
<evidence type="ECO:0000259" key="8">
    <source>
        <dbReference type="Pfam" id="PF25967"/>
    </source>
</evidence>
<dbReference type="Gene3D" id="2.40.420.20">
    <property type="match status" value="1"/>
</dbReference>
<feature type="domain" description="Multidrug resistance protein MdtA-like barrel-sandwich hybrid" evidence="6">
    <location>
        <begin position="63"/>
        <end position="200"/>
    </location>
</feature>
<dbReference type="EMBL" id="BBPA01000066">
    <property type="protein sequence ID" value="GAL94896.1"/>
    <property type="molecule type" value="Genomic_DNA"/>
</dbReference>
<feature type="coiled-coil region" evidence="4">
    <location>
        <begin position="103"/>
        <end position="151"/>
    </location>
</feature>
<accession>A0A0A1W058</accession>
<evidence type="ECO:0000259" key="7">
    <source>
        <dbReference type="Pfam" id="PF25954"/>
    </source>
</evidence>
<sequence length="406" mass="43407">MGSTPIILSALVILSLSASCSPQTETQPPPPAARTTTVNVTTAKPATSGRNLDYTGTTRPLKVVSLRSQATGQLLNLLVDVGDEVQLGQILARVDDRLLATVVRQEKAALSALEAELARARIEVSNAEIEVERLQLQYQQAKNDAERLQKLALEGAIPLQQGETAQTTAAVALKAVNSGRSRIKVEEQVVAAIIGRIAAQKSVIAQEQQRQAYAILKSPATGIVIEKLKEPGDLVSIGDEVLKIGDFKQVKVVVLLSELDLKTINLGQTVNVSLDAFGERNFSGRITRIFPLSQGTARRIPVEIALPNGDGLIKGGLLARVRFNNNSAPQVIVPETAIVGQGESSAIFVLSESNSQVQKRPVRLGQALDGQVEILTGLEPGERFVVNSSKPLQNGEKVRISILSNP</sequence>
<dbReference type="Pfam" id="PF25967">
    <property type="entry name" value="RND-MFP_C"/>
    <property type="match status" value="1"/>
</dbReference>
<feature type="domain" description="CusB-like beta-barrel" evidence="7">
    <location>
        <begin position="253"/>
        <end position="326"/>
    </location>
</feature>
<evidence type="ECO:0000256" key="5">
    <source>
        <dbReference type="SAM" id="SignalP"/>
    </source>
</evidence>
<evidence type="ECO:0000313" key="10">
    <source>
        <dbReference type="Proteomes" id="UP000030321"/>
    </source>
</evidence>
<dbReference type="RefSeq" id="WP_045361096.1">
    <property type="nucleotide sequence ID" value="NZ_BBPA01000066.1"/>
</dbReference>
<evidence type="ECO:0000256" key="3">
    <source>
        <dbReference type="ARBA" id="ARBA00022448"/>
    </source>
</evidence>
<dbReference type="Pfam" id="PF25954">
    <property type="entry name" value="Beta-barrel_RND_2"/>
    <property type="match status" value="1"/>
</dbReference>
<dbReference type="SUPFAM" id="SSF111369">
    <property type="entry name" value="HlyD-like secretion proteins"/>
    <property type="match status" value="2"/>
</dbReference>
<evidence type="ECO:0000256" key="4">
    <source>
        <dbReference type="SAM" id="Coils"/>
    </source>
</evidence>
<dbReference type="Pfam" id="PF25917">
    <property type="entry name" value="BSH_RND"/>
    <property type="match status" value="1"/>
</dbReference>
<evidence type="ECO:0000256" key="2">
    <source>
        <dbReference type="ARBA" id="ARBA00009477"/>
    </source>
</evidence>
<feature type="domain" description="Multidrug resistance protein MdtA-like C-terminal permuted SH3" evidence="8">
    <location>
        <begin position="331"/>
        <end position="387"/>
    </location>
</feature>
<gene>
    <name evidence="9" type="ORF">N44_03751</name>
</gene>
<keyword evidence="3" id="KW-0813">Transport</keyword>
<dbReference type="Proteomes" id="UP000030321">
    <property type="component" value="Unassembled WGS sequence"/>
</dbReference>
<name>A0A0A1W058_MICAE</name>
<reference evidence="10" key="1">
    <citation type="journal article" date="2015" name="Genome">
        <title>Whole Genome Sequence of the Non-Microcystin-Producing Microcystis aeruginosa Strain NIES-44.</title>
        <authorList>
            <person name="Okano K."/>
            <person name="Miyata N."/>
            <person name="Ozaki Y."/>
        </authorList>
    </citation>
    <scope>NUCLEOTIDE SEQUENCE [LARGE SCALE GENOMIC DNA]</scope>
    <source>
        <strain evidence="10">NIES-44</strain>
    </source>
</reference>
<evidence type="ECO:0000259" key="6">
    <source>
        <dbReference type="Pfam" id="PF25917"/>
    </source>
</evidence>